<protein>
    <submittedName>
        <fullName evidence="1">Uncharacterized protein</fullName>
    </submittedName>
</protein>
<dbReference type="Proteomes" id="UP001066276">
    <property type="component" value="Chromosome 2_2"/>
</dbReference>
<proteinExistence type="predicted"/>
<dbReference type="EMBL" id="JANPWB010000004">
    <property type="protein sequence ID" value="KAJ1192683.1"/>
    <property type="molecule type" value="Genomic_DNA"/>
</dbReference>
<evidence type="ECO:0000313" key="1">
    <source>
        <dbReference type="EMBL" id="KAJ1192683.1"/>
    </source>
</evidence>
<accession>A0AAV7UXH0</accession>
<evidence type="ECO:0000313" key="2">
    <source>
        <dbReference type="Proteomes" id="UP001066276"/>
    </source>
</evidence>
<name>A0AAV7UXH0_PLEWA</name>
<keyword evidence="2" id="KW-1185">Reference proteome</keyword>
<gene>
    <name evidence="1" type="ORF">NDU88_001989</name>
</gene>
<organism evidence="1 2">
    <name type="scientific">Pleurodeles waltl</name>
    <name type="common">Iberian ribbed newt</name>
    <dbReference type="NCBI Taxonomy" id="8319"/>
    <lineage>
        <taxon>Eukaryota</taxon>
        <taxon>Metazoa</taxon>
        <taxon>Chordata</taxon>
        <taxon>Craniata</taxon>
        <taxon>Vertebrata</taxon>
        <taxon>Euteleostomi</taxon>
        <taxon>Amphibia</taxon>
        <taxon>Batrachia</taxon>
        <taxon>Caudata</taxon>
        <taxon>Salamandroidea</taxon>
        <taxon>Salamandridae</taxon>
        <taxon>Pleurodelinae</taxon>
        <taxon>Pleurodeles</taxon>
    </lineage>
</organism>
<reference evidence="1" key="1">
    <citation type="journal article" date="2022" name="bioRxiv">
        <title>Sequencing and chromosome-scale assembly of the giantPleurodeles waltlgenome.</title>
        <authorList>
            <person name="Brown T."/>
            <person name="Elewa A."/>
            <person name="Iarovenko S."/>
            <person name="Subramanian E."/>
            <person name="Araus A.J."/>
            <person name="Petzold A."/>
            <person name="Susuki M."/>
            <person name="Suzuki K.-i.T."/>
            <person name="Hayashi T."/>
            <person name="Toyoda A."/>
            <person name="Oliveira C."/>
            <person name="Osipova E."/>
            <person name="Leigh N.D."/>
            <person name="Simon A."/>
            <person name="Yun M.H."/>
        </authorList>
    </citation>
    <scope>NUCLEOTIDE SEQUENCE</scope>
    <source>
        <strain evidence="1">20211129_DDA</strain>
        <tissue evidence="1">Liver</tissue>
    </source>
</reference>
<dbReference type="AlphaFoldDB" id="A0AAV7UXH0"/>
<sequence>MRCALKVGAVLTASVRLRRPRSLWKRFGTLSRVKEHPLVDPTCVKKNDLRSGTKPTVLEAFLATSDRSVKQ</sequence>
<comment type="caution">
    <text evidence="1">The sequence shown here is derived from an EMBL/GenBank/DDBJ whole genome shotgun (WGS) entry which is preliminary data.</text>
</comment>